<dbReference type="Gene3D" id="3.90.25.10">
    <property type="entry name" value="UDP-galactose 4-epimerase, domain 1"/>
    <property type="match status" value="1"/>
</dbReference>
<dbReference type="RefSeq" id="WP_179443921.1">
    <property type="nucleotide sequence ID" value="NZ_JACBZS010000001.1"/>
</dbReference>
<gene>
    <name evidence="2" type="ORF">GGQ54_000464</name>
</gene>
<dbReference type="InterPro" id="IPR036291">
    <property type="entry name" value="NAD(P)-bd_dom_sf"/>
</dbReference>
<dbReference type="PANTHER" id="PTHR43162">
    <property type="match status" value="1"/>
</dbReference>
<dbReference type="InterPro" id="IPR051604">
    <property type="entry name" value="Ergot_Alk_Oxidoreductase"/>
</dbReference>
<protein>
    <submittedName>
        <fullName evidence="2">Uncharacterized protein YbjT (DUF2867 family)</fullName>
    </submittedName>
</protein>
<keyword evidence="3" id="KW-1185">Reference proteome</keyword>
<proteinExistence type="predicted"/>
<dbReference type="Proteomes" id="UP000527616">
    <property type="component" value="Unassembled WGS sequence"/>
</dbReference>
<dbReference type="Pfam" id="PF05368">
    <property type="entry name" value="NmrA"/>
    <property type="match status" value="1"/>
</dbReference>
<reference evidence="2 3" key="1">
    <citation type="submission" date="2020-07" db="EMBL/GenBank/DDBJ databases">
        <title>Sequencing the genomes of 1000 actinobacteria strains.</title>
        <authorList>
            <person name="Klenk H.-P."/>
        </authorList>
    </citation>
    <scope>NUCLEOTIDE SEQUENCE [LARGE SCALE GENOMIC DNA]</scope>
    <source>
        <strain evidence="2 3">DSM 103164</strain>
    </source>
</reference>
<evidence type="ECO:0000313" key="2">
    <source>
        <dbReference type="EMBL" id="NYI69904.1"/>
    </source>
</evidence>
<dbReference type="SUPFAM" id="SSF51735">
    <property type="entry name" value="NAD(P)-binding Rossmann-fold domains"/>
    <property type="match status" value="1"/>
</dbReference>
<feature type="domain" description="NmrA-like" evidence="1">
    <location>
        <begin position="112"/>
        <end position="228"/>
    </location>
</feature>
<organism evidence="2 3">
    <name type="scientific">Naumannella cuiyingiana</name>
    <dbReference type="NCBI Taxonomy" id="1347891"/>
    <lineage>
        <taxon>Bacteria</taxon>
        <taxon>Bacillati</taxon>
        <taxon>Actinomycetota</taxon>
        <taxon>Actinomycetes</taxon>
        <taxon>Propionibacteriales</taxon>
        <taxon>Propionibacteriaceae</taxon>
        <taxon>Naumannella</taxon>
    </lineage>
</organism>
<dbReference type="EMBL" id="JACBZS010000001">
    <property type="protein sequence ID" value="NYI69904.1"/>
    <property type="molecule type" value="Genomic_DNA"/>
</dbReference>
<dbReference type="AlphaFoldDB" id="A0A7Z0IJU1"/>
<evidence type="ECO:0000259" key="1">
    <source>
        <dbReference type="Pfam" id="PF05368"/>
    </source>
</evidence>
<dbReference type="Gene3D" id="3.40.50.720">
    <property type="entry name" value="NAD(P)-binding Rossmann-like Domain"/>
    <property type="match status" value="1"/>
</dbReference>
<comment type="caution">
    <text evidence="2">The sequence shown here is derived from an EMBL/GenBank/DDBJ whole genome shotgun (WGS) entry which is preliminary data.</text>
</comment>
<evidence type="ECO:0000313" key="3">
    <source>
        <dbReference type="Proteomes" id="UP000527616"/>
    </source>
</evidence>
<dbReference type="PANTHER" id="PTHR43162:SF1">
    <property type="entry name" value="PRESTALK A DIFFERENTIATION PROTEIN A"/>
    <property type="match status" value="1"/>
</dbReference>
<dbReference type="InterPro" id="IPR008030">
    <property type="entry name" value="NmrA-like"/>
</dbReference>
<accession>A0A7Z0IJU1</accession>
<sequence length="274" mass="29171">MNTTHVNPDARPIAITCPRGKTSRHVIDALAERGVPTRPVGRSEAITFDWNAPETWTPALQGARAAYLVYQPDLAMPGAAEAIASLAALARDAGLDHLVLLSGRNEPGAQEAERALQSSGVDATVVTASWFAQNFTEGLFAPFIAAGELPLPADDCPEPFTDTRDIAEVVVAALTDPAHRGRRYEVSGSRAYTFAEAAALLAETSGRPVELRRVEPEEFVARLAGIGIGADDARGITELFAEILDGRNSTPVEGVREALGRPARDLRAVLADNR</sequence>
<name>A0A7Z0IJU1_9ACTN</name>